<dbReference type="InterPro" id="IPR035920">
    <property type="entry name" value="YhbY-like_sf"/>
</dbReference>
<proteinExistence type="predicted"/>
<gene>
    <name evidence="5" type="ORF">SI8410_05007117</name>
</gene>
<dbReference type="InterPro" id="IPR040286">
    <property type="entry name" value="At3g25440-like"/>
</dbReference>
<dbReference type="PANTHER" id="PTHR31426">
    <property type="entry name" value="GROUP II INTRON SPLICING FACTOR CRS1-LIKE"/>
    <property type="match status" value="1"/>
</dbReference>
<dbReference type="EMBL" id="LR746268">
    <property type="protein sequence ID" value="CAA7396454.1"/>
    <property type="molecule type" value="Genomic_DNA"/>
</dbReference>
<feature type="compositionally biased region" description="Basic residues" evidence="3">
    <location>
        <begin position="82"/>
        <end position="104"/>
    </location>
</feature>
<evidence type="ECO:0000259" key="4">
    <source>
        <dbReference type="PROSITE" id="PS51295"/>
    </source>
</evidence>
<keyword evidence="6" id="KW-1185">Reference proteome</keyword>
<dbReference type="OrthoDB" id="1936631at2759"/>
<evidence type="ECO:0000256" key="2">
    <source>
        <dbReference type="PROSITE-ProRule" id="PRU00626"/>
    </source>
</evidence>
<feature type="region of interest" description="Disordered" evidence="3">
    <location>
        <begin position="69"/>
        <end position="108"/>
    </location>
</feature>
<feature type="compositionally biased region" description="Basic and acidic residues" evidence="3">
    <location>
        <begin position="69"/>
        <end position="81"/>
    </location>
</feature>
<sequence>MHCAIRQNPIESSGRATCPPLSLSLSLSLSPSPPLQSARCLLPSPQRPWWDSRNLSQGTVRLVLSGGKPRFETEEVEPPRKERYRTKKRLKMQRKREKRKRKEANRKDPRCIRVKGKKKKPRFLNAEARLKYKIEMAKLKEAALVERLKSYQVPKLQGPVPEPDELTGEERFYMKKMAQKGSNYVPLGRRGVFGGLILNMHLHWKKHETVKVICKPCKPGQVHEYAEEIARLSGGTPIHVIGSDTIVFYRGKNYVQPEVMSPIDTLSKKRALEKSKYEQSLDTVRHFIAICEKELELYYQHVALYGDPARQELGSPSSSSSSPPPSSSSSSSSSSCIDEWPTVVLNDYSDKVNGEGL</sequence>
<protein>
    <recommendedName>
        <fullName evidence="4">CRM domain-containing protein</fullName>
    </recommendedName>
</protein>
<dbReference type="Pfam" id="PF01985">
    <property type="entry name" value="CRS1_YhbY"/>
    <property type="match status" value="1"/>
</dbReference>
<dbReference type="SUPFAM" id="SSF75471">
    <property type="entry name" value="YhbY-like"/>
    <property type="match status" value="1"/>
</dbReference>
<organism evidence="5 6">
    <name type="scientific">Spirodela intermedia</name>
    <name type="common">Intermediate duckweed</name>
    <dbReference type="NCBI Taxonomy" id="51605"/>
    <lineage>
        <taxon>Eukaryota</taxon>
        <taxon>Viridiplantae</taxon>
        <taxon>Streptophyta</taxon>
        <taxon>Embryophyta</taxon>
        <taxon>Tracheophyta</taxon>
        <taxon>Spermatophyta</taxon>
        <taxon>Magnoliopsida</taxon>
        <taxon>Liliopsida</taxon>
        <taxon>Araceae</taxon>
        <taxon>Lemnoideae</taxon>
        <taxon>Spirodela</taxon>
    </lineage>
</organism>
<keyword evidence="1 2" id="KW-0694">RNA-binding</keyword>
<dbReference type="SMART" id="SM01103">
    <property type="entry name" value="CRS1_YhbY"/>
    <property type="match status" value="1"/>
</dbReference>
<dbReference type="GO" id="GO:0003723">
    <property type="term" value="F:RNA binding"/>
    <property type="evidence" value="ECO:0007669"/>
    <property type="project" value="UniProtKB-UniRule"/>
</dbReference>
<evidence type="ECO:0000313" key="6">
    <source>
        <dbReference type="Proteomes" id="UP000663760"/>
    </source>
</evidence>
<evidence type="ECO:0000256" key="3">
    <source>
        <dbReference type="SAM" id="MobiDB-lite"/>
    </source>
</evidence>
<name>A0A7I8KH23_SPIIN</name>
<dbReference type="Gene3D" id="3.30.110.60">
    <property type="entry name" value="YhbY-like"/>
    <property type="match status" value="1"/>
</dbReference>
<feature type="compositionally biased region" description="Low complexity" evidence="3">
    <location>
        <begin position="315"/>
        <end position="335"/>
    </location>
</feature>
<dbReference type="AlphaFoldDB" id="A0A7I8KH23"/>
<dbReference type="PANTHER" id="PTHR31426:SF2">
    <property type="entry name" value="OS01G0958400 PROTEIN"/>
    <property type="match status" value="1"/>
</dbReference>
<evidence type="ECO:0000313" key="5">
    <source>
        <dbReference type="EMBL" id="CAA7396454.1"/>
    </source>
</evidence>
<accession>A0A7I8KH23</accession>
<reference evidence="5" key="1">
    <citation type="submission" date="2020-02" db="EMBL/GenBank/DDBJ databases">
        <authorList>
            <person name="Scholz U."/>
            <person name="Mascher M."/>
            <person name="Fiebig A."/>
        </authorList>
    </citation>
    <scope>NUCLEOTIDE SEQUENCE</scope>
</reference>
<dbReference type="PROSITE" id="PS51295">
    <property type="entry name" value="CRM"/>
    <property type="match status" value="1"/>
</dbReference>
<dbReference type="Proteomes" id="UP000663760">
    <property type="component" value="Chromosome 5"/>
</dbReference>
<evidence type="ECO:0000256" key="1">
    <source>
        <dbReference type="ARBA" id="ARBA00022884"/>
    </source>
</evidence>
<feature type="region of interest" description="Disordered" evidence="3">
    <location>
        <begin position="310"/>
        <end position="337"/>
    </location>
</feature>
<dbReference type="InterPro" id="IPR001890">
    <property type="entry name" value="RNA-binding_CRM"/>
</dbReference>
<feature type="domain" description="CRM" evidence="4">
    <location>
        <begin position="164"/>
        <end position="261"/>
    </location>
</feature>